<comment type="similarity">
    <text evidence="2">Belongs to the CheZ family.</text>
</comment>
<evidence type="ECO:0000256" key="7">
    <source>
        <dbReference type="ARBA" id="ARBA00022801"/>
    </source>
</evidence>
<evidence type="ECO:0000256" key="3">
    <source>
        <dbReference type="ARBA" id="ARBA00018484"/>
    </source>
</evidence>
<evidence type="ECO:0000313" key="11">
    <source>
        <dbReference type="EMBL" id="TDK68655.1"/>
    </source>
</evidence>
<dbReference type="GO" id="GO:0006935">
    <property type="term" value="P:chemotaxis"/>
    <property type="evidence" value="ECO:0007669"/>
    <property type="project" value="UniProtKB-KW"/>
</dbReference>
<evidence type="ECO:0000256" key="9">
    <source>
        <dbReference type="ARBA" id="ARBA00029599"/>
    </source>
</evidence>
<dbReference type="InterPro" id="IPR007439">
    <property type="entry name" value="Chemotax_Pase_CheZ"/>
</dbReference>
<keyword evidence="7" id="KW-0378">Hydrolase</keyword>
<evidence type="ECO:0000256" key="8">
    <source>
        <dbReference type="ARBA" id="ARBA00022912"/>
    </source>
</evidence>
<dbReference type="EMBL" id="SMYL01000001">
    <property type="protein sequence ID" value="TDK68655.1"/>
    <property type="molecule type" value="Genomic_DNA"/>
</dbReference>
<dbReference type="RefSeq" id="WP_133325507.1">
    <property type="nucleotide sequence ID" value="NZ_SMYL01000001.1"/>
</dbReference>
<dbReference type="AlphaFoldDB" id="A0A4R5W8K8"/>
<keyword evidence="5" id="KW-0145">Chemotaxis</keyword>
<evidence type="ECO:0000313" key="12">
    <source>
        <dbReference type="Proteomes" id="UP000294829"/>
    </source>
</evidence>
<dbReference type="InterPro" id="IPR050992">
    <property type="entry name" value="CheZ_family_phosphatases"/>
</dbReference>
<comment type="caution">
    <text evidence="11">The sequence shown here is derived from an EMBL/GenBank/DDBJ whole genome shotgun (WGS) entry which is preliminary data.</text>
</comment>
<gene>
    <name evidence="11" type="ORF">E2I14_03705</name>
</gene>
<dbReference type="PANTHER" id="PTHR43693">
    <property type="entry name" value="PROTEIN PHOSPHATASE CHEZ"/>
    <property type="match status" value="1"/>
</dbReference>
<keyword evidence="12" id="KW-1185">Reference proteome</keyword>
<keyword evidence="8" id="KW-0904">Protein phosphatase</keyword>
<protein>
    <recommendedName>
        <fullName evidence="3">Protein phosphatase CheZ</fullName>
    </recommendedName>
    <alternativeName>
        <fullName evidence="9">Chemotaxis protein CheZ</fullName>
    </alternativeName>
</protein>
<dbReference type="OrthoDB" id="9773007at2"/>
<proteinExistence type="inferred from homology"/>
<keyword evidence="6" id="KW-0283">Flagellar rotation</keyword>
<evidence type="ECO:0000256" key="6">
    <source>
        <dbReference type="ARBA" id="ARBA00022779"/>
    </source>
</evidence>
<dbReference type="Gene3D" id="1.10.287.500">
    <property type="entry name" value="Helix hairpin bin"/>
    <property type="match status" value="1"/>
</dbReference>
<dbReference type="GO" id="GO:0009288">
    <property type="term" value="C:bacterial-type flagellum"/>
    <property type="evidence" value="ECO:0007669"/>
    <property type="project" value="InterPro"/>
</dbReference>
<dbReference type="PANTHER" id="PTHR43693:SF1">
    <property type="entry name" value="PROTEIN PHOSPHATASE CHEZ"/>
    <property type="match status" value="1"/>
</dbReference>
<reference evidence="11 12" key="1">
    <citation type="submission" date="2019-03" db="EMBL/GenBank/DDBJ databases">
        <title>Sapientia aquatica gen. nov., sp. nov., isolated from a crater lake.</title>
        <authorList>
            <person name="Felfoldi T."/>
            <person name="Szabo A."/>
            <person name="Toth E."/>
            <person name="Schumann P."/>
            <person name="Keki Z."/>
            <person name="Marialigeti K."/>
            <person name="Mathe I."/>
        </authorList>
    </citation>
    <scope>NUCLEOTIDE SEQUENCE [LARGE SCALE GENOMIC DNA]</scope>
    <source>
        <strain evidence="11 12">SA-152</strain>
    </source>
</reference>
<dbReference type="SUPFAM" id="SSF75708">
    <property type="entry name" value="Chemotaxis phosphatase CheZ"/>
    <property type="match status" value="1"/>
</dbReference>
<sequence>MSDSDEDLEALFEEMASQPASPAASNTATAAAATPVASAVIDPITEEAIPLDVAPDGSLKISKPMFERLGGVVRVLHDSMRELGYDRSLTDLTSQITDAHERLDYIATLTEKAANTVLNATDEAMPEQDNLAKRAKDIDDRWSNLFSGQMSIEAFKTLANDSQNFAKETIASTEAEKARLLAIMMSQDFQDLTGQLIKKVLKITGDIECELAQILLDNAPAEIREKAVELLEGPSVAASALVQDDVDNLLDSLGF</sequence>
<dbReference type="GO" id="GO:0050920">
    <property type="term" value="P:regulation of chemotaxis"/>
    <property type="evidence" value="ECO:0007669"/>
    <property type="project" value="InterPro"/>
</dbReference>
<dbReference type="Pfam" id="PF04344">
    <property type="entry name" value="CheZ"/>
    <property type="match status" value="1"/>
</dbReference>
<feature type="compositionally biased region" description="Low complexity" evidence="10">
    <location>
        <begin position="16"/>
        <end position="28"/>
    </location>
</feature>
<evidence type="ECO:0000256" key="4">
    <source>
        <dbReference type="ARBA" id="ARBA00022490"/>
    </source>
</evidence>
<dbReference type="Proteomes" id="UP000294829">
    <property type="component" value="Unassembled WGS sequence"/>
</dbReference>
<organism evidence="11 12">
    <name type="scientific">Sapientia aquatica</name>
    <dbReference type="NCBI Taxonomy" id="1549640"/>
    <lineage>
        <taxon>Bacteria</taxon>
        <taxon>Pseudomonadati</taxon>
        <taxon>Pseudomonadota</taxon>
        <taxon>Betaproteobacteria</taxon>
        <taxon>Burkholderiales</taxon>
        <taxon>Oxalobacteraceae</taxon>
        <taxon>Sapientia</taxon>
    </lineage>
</organism>
<dbReference type="GO" id="GO:0005737">
    <property type="term" value="C:cytoplasm"/>
    <property type="evidence" value="ECO:0007669"/>
    <property type="project" value="UniProtKB-SubCell"/>
</dbReference>
<feature type="compositionally biased region" description="Acidic residues" evidence="10">
    <location>
        <begin position="1"/>
        <end position="12"/>
    </location>
</feature>
<name>A0A4R5W8K8_9BURK</name>
<dbReference type="GO" id="GO:0097588">
    <property type="term" value="P:archaeal or bacterial-type flagellum-dependent cell motility"/>
    <property type="evidence" value="ECO:0007669"/>
    <property type="project" value="UniProtKB-KW"/>
</dbReference>
<feature type="region of interest" description="Disordered" evidence="10">
    <location>
        <begin position="1"/>
        <end position="28"/>
    </location>
</feature>
<keyword evidence="4" id="KW-0963">Cytoplasm</keyword>
<evidence type="ECO:0000256" key="10">
    <source>
        <dbReference type="SAM" id="MobiDB-lite"/>
    </source>
</evidence>
<evidence type="ECO:0000256" key="2">
    <source>
        <dbReference type="ARBA" id="ARBA00005908"/>
    </source>
</evidence>
<dbReference type="GO" id="GO:0004721">
    <property type="term" value="F:phosphoprotein phosphatase activity"/>
    <property type="evidence" value="ECO:0007669"/>
    <property type="project" value="UniProtKB-KW"/>
</dbReference>
<evidence type="ECO:0000256" key="1">
    <source>
        <dbReference type="ARBA" id="ARBA00004496"/>
    </source>
</evidence>
<accession>A0A4R5W8K8</accession>
<comment type="subcellular location">
    <subcellularLocation>
        <location evidence="1">Cytoplasm</location>
    </subcellularLocation>
</comment>
<evidence type="ECO:0000256" key="5">
    <source>
        <dbReference type="ARBA" id="ARBA00022500"/>
    </source>
</evidence>